<organism evidence="2 3">
    <name type="scientific">Candidatus Collierbacteria bacterium RIFOXYD1_FULL_40_9</name>
    <dbReference type="NCBI Taxonomy" id="1817731"/>
    <lineage>
        <taxon>Bacteria</taxon>
        <taxon>Candidatus Collieribacteriota</taxon>
    </lineage>
</organism>
<dbReference type="EMBL" id="MFAQ01000004">
    <property type="protein sequence ID" value="OGD84004.1"/>
    <property type="molecule type" value="Genomic_DNA"/>
</dbReference>
<proteinExistence type="predicted"/>
<evidence type="ECO:0000256" key="1">
    <source>
        <dbReference type="SAM" id="Phobius"/>
    </source>
</evidence>
<dbReference type="AlphaFoldDB" id="A0A1F5FWT8"/>
<reference evidence="2 3" key="1">
    <citation type="journal article" date="2016" name="Nat. Commun.">
        <title>Thousands of microbial genomes shed light on interconnected biogeochemical processes in an aquifer system.</title>
        <authorList>
            <person name="Anantharaman K."/>
            <person name="Brown C.T."/>
            <person name="Hug L.A."/>
            <person name="Sharon I."/>
            <person name="Castelle C.J."/>
            <person name="Probst A.J."/>
            <person name="Thomas B.C."/>
            <person name="Singh A."/>
            <person name="Wilkins M.J."/>
            <person name="Karaoz U."/>
            <person name="Brodie E.L."/>
            <person name="Williams K.H."/>
            <person name="Hubbard S.S."/>
            <person name="Banfield J.F."/>
        </authorList>
    </citation>
    <scope>NUCLEOTIDE SEQUENCE [LARGE SCALE GENOMIC DNA]</scope>
</reference>
<protein>
    <submittedName>
        <fullName evidence="2">Uncharacterized protein</fullName>
    </submittedName>
</protein>
<name>A0A1F5FWT8_9BACT</name>
<keyword evidence="1" id="KW-1133">Transmembrane helix</keyword>
<evidence type="ECO:0000313" key="2">
    <source>
        <dbReference type="EMBL" id="OGD84004.1"/>
    </source>
</evidence>
<feature type="transmembrane region" description="Helical" evidence="1">
    <location>
        <begin position="20"/>
        <end position="45"/>
    </location>
</feature>
<evidence type="ECO:0000313" key="3">
    <source>
        <dbReference type="Proteomes" id="UP000179237"/>
    </source>
</evidence>
<comment type="caution">
    <text evidence="2">The sequence shown here is derived from an EMBL/GenBank/DDBJ whole genome shotgun (WGS) entry which is preliminary data.</text>
</comment>
<accession>A0A1F5FWT8</accession>
<keyword evidence="1" id="KW-0472">Membrane</keyword>
<dbReference type="Proteomes" id="UP000179237">
    <property type="component" value="Unassembled WGS sequence"/>
</dbReference>
<gene>
    <name evidence="2" type="ORF">A2572_00550</name>
</gene>
<sequence>MKARVNLAGRRKYIAKAKTVVIQSFWIVFGLMFITFMAFTGFALYKTYSLRTQIESVNERSVIISNEIRSNNEVVNEFVLSKGILDQVEKINSGKFAYKRYMDEIVSIMPSSVVLRNVDFQNKGWVAVSAFVPDLTTVRDLESRITDKTIIDQTVFSSIFSEGLTRDKTGGYVIKFQFELKKNG</sequence>
<keyword evidence="1" id="KW-0812">Transmembrane</keyword>